<dbReference type="Proteomes" id="UP000314294">
    <property type="component" value="Unassembled WGS sequence"/>
</dbReference>
<name>A0A4Z2H554_9TELE</name>
<proteinExistence type="predicted"/>
<reference evidence="1 2" key="1">
    <citation type="submission" date="2019-03" db="EMBL/GenBank/DDBJ databases">
        <title>First draft genome of Liparis tanakae, snailfish: a comprehensive survey of snailfish specific genes.</title>
        <authorList>
            <person name="Kim W."/>
            <person name="Song I."/>
            <person name="Jeong J.-H."/>
            <person name="Kim D."/>
            <person name="Kim S."/>
            <person name="Ryu S."/>
            <person name="Song J.Y."/>
            <person name="Lee S.K."/>
        </authorList>
    </citation>
    <scope>NUCLEOTIDE SEQUENCE [LARGE SCALE GENOMIC DNA]</scope>
    <source>
        <tissue evidence="1">Muscle</tissue>
    </source>
</reference>
<dbReference type="AlphaFoldDB" id="A0A4Z2H554"/>
<evidence type="ECO:0000313" key="1">
    <source>
        <dbReference type="EMBL" id="TNN60997.1"/>
    </source>
</evidence>
<sequence length="89" mass="9997">MEMDRMPRRSVIGPSRPGVSITHRVVAGPLSRVFTRRAQALINTSADAHGHRYVLSLFEDSRMVSVDTIPLRESWSLPLQVPLGHFGFQ</sequence>
<comment type="caution">
    <text evidence="1">The sequence shown here is derived from an EMBL/GenBank/DDBJ whole genome shotgun (WGS) entry which is preliminary data.</text>
</comment>
<protein>
    <submittedName>
        <fullName evidence="1">Uncharacterized protein</fullName>
    </submittedName>
</protein>
<evidence type="ECO:0000313" key="2">
    <source>
        <dbReference type="Proteomes" id="UP000314294"/>
    </source>
</evidence>
<dbReference type="EMBL" id="SRLO01000323">
    <property type="protein sequence ID" value="TNN60997.1"/>
    <property type="molecule type" value="Genomic_DNA"/>
</dbReference>
<accession>A0A4Z2H554</accession>
<keyword evidence="2" id="KW-1185">Reference proteome</keyword>
<organism evidence="1 2">
    <name type="scientific">Liparis tanakae</name>
    <name type="common">Tanaka's snailfish</name>
    <dbReference type="NCBI Taxonomy" id="230148"/>
    <lineage>
        <taxon>Eukaryota</taxon>
        <taxon>Metazoa</taxon>
        <taxon>Chordata</taxon>
        <taxon>Craniata</taxon>
        <taxon>Vertebrata</taxon>
        <taxon>Euteleostomi</taxon>
        <taxon>Actinopterygii</taxon>
        <taxon>Neopterygii</taxon>
        <taxon>Teleostei</taxon>
        <taxon>Neoteleostei</taxon>
        <taxon>Acanthomorphata</taxon>
        <taxon>Eupercaria</taxon>
        <taxon>Perciformes</taxon>
        <taxon>Cottioidei</taxon>
        <taxon>Cottales</taxon>
        <taxon>Liparidae</taxon>
        <taxon>Liparis</taxon>
    </lineage>
</organism>
<gene>
    <name evidence="1" type="ORF">EYF80_028775</name>
</gene>